<dbReference type="EMBL" id="WVTA01000003">
    <property type="protein sequence ID" value="KAK3214421.1"/>
    <property type="molecule type" value="Genomic_DNA"/>
</dbReference>
<protein>
    <recommendedName>
        <fullName evidence="4">Fungal specific transcription factor</fullName>
    </recommendedName>
</protein>
<accession>A0AAN6M5D4</accession>
<sequence>MIFGLRLAPRLNLPHHLANRTSAFTRYNITSRRAMTTENKSTSAQPASENATNEEQPSGQQPLPLPEPPADSKAVELDVSTGNAVKLDHLGPMVVNRDGTLSRIANWENMAEIERKNTLRILGKRNQLRLESLKAAEDAEAKSSGA</sequence>
<evidence type="ECO:0000313" key="2">
    <source>
        <dbReference type="EMBL" id="KAK3214421.1"/>
    </source>
</evidence>
<evidence type="ECO:0008006" key="4">
    <source>
        <dbReference type="Google" id="ProtNLM"/>
    </source>
</evidence>
<reference evidence="2 3" key="1">
    <citation type="submission" date="2021-02" db="EMBL/GenBank/DDBJ databases">
        <title>Genome assembly of Pseudopithomyces chartarum.</title>
        <authorList>
            <person name="Jauregui R."/>
            <person name="Singh J."/>
            <person name="Voisey C."/>
        </authorList>
    </citation>
    <scope>NUCLEOTIDE SEQUENCE [LARGE SCALE GENOMIC DNA]</scope>
    <source>
        <strain evidence="2 3">AGR01</strain>
    </source>
</reference>
<comment type="caution">
    <text evidence="2">The sequence shown here is derived from an EMBL/GenBank/DDBJ whole genome shotgun (WGS) entry which is preliminary data.</text>
</comment>
<gene>
    <name evidence="2" type="ORF">GRF29_19g123937</name>
</gene>
<dbReference type="AlphaFoldDB" id="A0AAN6M5D4"/>
<organism evidence="2 3">
    <name type="scientific">Pseudopithomyces chartarum</name>
    <dbReference type="NCBI Taxonomy" id="1892770"/>
    <lineage>
        <taxon>Eukaryota</taxon>
        <taxon>Fungi</taxon>
        <taxon>Dikarya</taxon>
        <taxon>Ascomycota</taxon>
        <taxon>Pezizomycotina</taxon>
        <taxon>Dothideomycetes</taxon>
        <taxon>Pleosporomycetidae</taxon>
        <taxon>Pleosporales</taxon>
        <taxon>Massarineae</taxon>
        <taxon>Didymosphaeriaceae</taxon>
        <taxon>Pseudopithomyces</taxon>
    </lineage>
</organism>
<evidence type="ECO:0000256" key="1">
    <source>
        <dbReference type="SAM" id="MobiDB-lite"/>
    </source>
</evidence>
<feature type="compositionally biased region" description="Polar residues" evidence="1">
    <location>
        <begin position="35"/>
        <end position="61"/>
    </location>
</feature>
<feature type="region of interest" description="Disordered" evidence="1">
    <location>
        <begin position="35"/>
        <end position="75"/>
    </location>
</feature>
<dbReference type="PANTHER" id="PTHR39474:SF1">
    <property type="entry name" value="FUNGAL SPECIFIC TRANSCRIPTION FACTOR"/>
    <property type="match status" value="1"/>
</dbReference>
<keyword evidence="3" id="KW-1185">Reference proteome</keyword>
<proteinExistence type="predicted"/>
<name>A0AAN6M5D4_9PLEO</name>
<evidence type="ECO:0000313" key="3">
    <source>
        <dbReference type="Proteomes" id="UP001280581"/>
    </source>
</evidence>
<dbReference type="PANTHER" id="PTHR39474">
    <property type="entry name" value="UNNAMED PRODUCT"/>
    <property type="match status" value="1"/>
</dbReference>
<dbReference type="Proteomes" id="UP001280581">
    <property type="component" value="Unassembled WGS sequence"/>
</dbReference>